<dbReference type="Proteomes" id="UP000183557">
    <property type="component" value="Unassembled WGS sequence"/>
</dbReference>
<gene>
    <name evidence="2" type="ORF">SAMN04487936_106232</name>
</gene>
<dbReference type="AlphaFoldDB" id="A0A1I3W809"/>
<sequence>MNKKILMIALVVIVVSWGANLWYYQSKQLDEALFLKHYYAEVDTFEIYYLMNKQDPKKVQSIEFSDGTVMYPDYKNTGFPQDNPRMTFNVLSESTHYWMASAQFDTKEVTRESIDHQGEAIITMDDGEMIVADIGTIITEEPPERSGVFKQDMSSGGSDGRSTQSYTVKERIKIEDISSPFPELTDEMLIKIHHTASNGNRTTKGHLPDWYEKERDLEWEKVAGVNLPAIDYPLIVEQGDHIRQTIQHNKDALNAYWFPLKVTGTMENGKDFVERFLVYNHPSFTSDQMDELVERVGDE</sequence>
<evidence type="ECO:0000256" key="1">
    <source>
        <dbReference type="SAM" id="MobiDB-lite"/>
    </source>
</evidence>
<feature type="compositionally biased region" description="Polar residues" evidence="1">
    <location>
        <begin position="152"/>
        <end position="165"/>
    </location>
</feature>
<dbReference type="OrthoDB" id="1905191at2"/>
<dbReference type="EMBL" id="FOSB01000006">
    <property type="protein sequence ID" value="SFK03409.1"/>
    <property type="molecule type" value="Genomic_DNA"/>
</dbReference>
<name>A0A1I3W809_HALDA</name>
<keyword evidence="3" id="KW-1185">Reference proteome</keyword>
<evidence type="ECO:0000313" key="3">
    <source>
        <dbReference type="Proteomes" id="UP000183557"/>
    </source>
</evidence>
<organism evidence="2 3">
    <name type="scientific">Halobacillus dabanensis</name>
    <dbReference type="NCBI Taxonomy" id="240302"/>
    <lineage>
        <taxon>Bacteria</taxon>
        <taxon>Bacillati</taxon>
        <taxon>Bacillota</taxon>
        <taxon>Bacilli</taxon>
        <taxon>Bacillales</taxon>
        <taxon>Bacillaceae</taxon>
        <taxon>Halobacillus</taxon>
    </lineage>
</organism>
<evidence type="ECO:0000313" key="2">
    <source>
        <dbReference type="EMBL" id="SFK03409.1"/>
    </source>
</evidence>
<reference evidence="3" key="1">
    <citation type="submission" date="2016-10" db="EMBL/GenBank/DDBJ databases">
        <authorList>
            <person name="Varghese N."/>
            <person name="Submissions S."/>
        </authorList>
    </citation>
    <scope>NUCLEOTIDE SEQUENCE [LARGE SCALE GENOMIC DNA]</scope>
    <source>
        <strain evidence="3">CGMCC 1.3704</strain>
    </source>
</reference>
<accession>A0A1I3W809</accession>
<feature type="region of interest" description="Disordered" evidence="1">
    <location>
        <begin position="146"/>
        <end position="165"/>
    </location>
</feature>
<dbReference type="RefSeq" id="WP_075036835.1">
    <property type="nucleotide sequence ID" value="NZ_FOSB01000006.1"/>
</dbReference>
<protein>
    <submittedName>
        <fullName evidence="2">Uncharacterized protein</fullName>
    </submittedName>
</protein>
<proteinExistence type="predicted"/>